<dbReference type="PANTHER" id="PTHR23516:SF2">
    <property type="entry name" value="MOLYBDATE-ANION TRANSPORTER"/>
    <property type="match status" value="1"/>
</dbReference>
<dbReference type="GO" id="GO:0015098">
    <property type="term" value="F:molybdate ion transmembrane transporter activity"/>
    <property type="evidence" value="ECO:0007669"/>
    <property type="project" value="InterPro"/>
</dbReference>
<dbReference type="Proteomes" id="UP000886885">
    <property type="component" value="Chromosome 7A"/>
</dbReference>
<evidence type="ECO:0000313" key="3">
    <source>
        <dbReference type="Proteomes" id="UP000886885"/>
    </source>
</evidence>
<dbReference type="Pfam" id="PF05631">
    <property type="entry name" value="MFS_5"/>
    <property type="match status" value="1"/>
</dbReference>
<feature type="transmembrane region" description="Helical" evidence="1">
    <location>
        <begin position="150"/>
        <end position="169"/>
    </location>
</feature>
<feature type="transmembrane region" description="Helical" evidence="1">
    <location>
        <begin position="460"/>
        <end position="479"/>
    </location>
</feature>
<sequence length="575" mass="63608">MGVEVENSKWEPNPSLYGFIIMCCFFSIALFPRFFNKSVSPSALSDQSLSPSSHRYFLFLYSLASAMEGVWSVFGDFEFVYSGMSKEQILFSLCLGFGSSLLFASLLPFLFDSIGGHHKACLMFCILHFFVGTWKRMVPQSHPCVWLPTLSSSLATSIFSFAFEAWLVLENENQGHRQQALTHTFWLMTFFESASLIGSQVLANWLLASNVDTGIASSSTATIFIAIIGIFCVTKGWKQSPHSAPVKNRRQMSYTHIFSDKRILLLGFAHACLQFSIAIFWILWAPTLVADGREVHLGLIYPCLMGARMLGSTVFPWLLSGPSSLRIEDCLVYAFTVLGLALSIVAYDYQEIGVLVSLFCLFHAGVGLIIPSLARLRTIHVPNELRGGMISLSLAPANAAILFLLILVRFSNPKSLEHLEMFTASHLFVLSALVFTVYNIGLATYDTFQRGYYQKIENSTIVALAALGLFMASGSMHLLKRWGKAFQNGHNDLFFSQDTIEVSKKGNTGISAAVSARRLVYVKLQFTESNKDTQEASAIRTQPDWYLSNGGGGDGLTYGRGANAAFVSISVSHHH</sequence>
<organism evidence="2 3">
    <name type="scientific">Populus tomentosa</name>
    <name type="common">Chinese white poplar</name>
    <dbReference type="NCBI Taxonomy" id="118781"/>
    <lineage>
        <taxon>Eukaryota</taxon>
        <taxon>Viridiplantae</taxon>
        <taxon>Streptophyta</taxon>
        <taxon>Embryophyta</taxon>
        <taxon>Tracheophyta</taxon>
        <taxon>Spermatophyta</taxon>
        <taxon>Magnoliopsida</taxon>
        <taxon>eudicotyledons</taxon>
        <taxon>Gunneridae</taxon>
        <taxon>Pentapetalae</taxon>
        <taxon>rosids</taxon>
        <taxon>fabids</taxon>
        <taxon>Malpighiales</taxon>
        <taxon>Salicaceae</taxon>
        <taxon>Saliceae</taxon>
        <taxon>Populus</taxon>
    </lineage>
</organism>
<feature type="transmembrane region" description="Helical" evidence="1">
    <location>
        <begin position="89"/>
        <end position="111"/>
    </location>
</feature>
<evidence type="ECO:0000256" key="1">
    <source>
        <dbReference type="SAM" id="Phobius"/>
    </source>
</evidence>
<proteinExistence type="predicted"/>
<feature type="transmembrane region" description="Helical" evidence="1">
    <location>
        <begin position="56"/>
        <end position="74"/>
    </location>
</feature>
<reference evidence="2" key="1">
    <citation type="journal article" date="2020" name="bioRxiv">
        <title>Hybrid origin of Populus tomentosa Carr. identified through genome sequencing and phylogenomic analysis.</title>
        <authorList>
            <person name="An X."/>
            <person name="Gao K."/>
            <person name="Chen Z."/>
            <person name="Li J."/>
            <person name="Yang X."/>
            <person name="Yang X."/>
            <person name="Zhou J."/>
            <person name="Guo T."/>
            <person name="Zhao T."/>
            <person name="Huang S."/>
            <person name="Miao D."/>
            <person name="Khan W.U."/>
            <person name="Rao P."/>
            <person name="Ye M."/>
            <person name="Lei B."/>
            <person name="Liao W."/>
            <person name="Wang J."/>
            <person name="Ji L."/>
            <person name="Li Y."/>
            <person name="Guo B."/>
            <person name="Mustafa N.S."/>
            <person name="Li S."/>
            <person name="Yun Q."/>
            <person name="Keller S.R."/>
            <person name="Mao J."/>
            <person name="Zhang R."/>
            <person name="Strauss S.H."/>
        </authorList>
    </citation>
    <scope>NUCLEOTIDE SEQUENCE</scope>
    <source>
        <strain evidence="2">GM15</strain>
        <tissue evidence="2">Leaf</tissue>
    </source>
</reference>
<feature type="transmembrane region" description="Helical" evidence="1">
    <location>
        <begin position="331"/>
        <end position="349"/>
    </location>
</feature>
<evidence type="ECO:0008006" key="4">
    <source>
        <dbReference type="Google" id="ProtNLM"/>
    </source>
</evidence>
<feature type="transmembrane region" description="Helical" evidence="1">
    <location>
        <begin position="181"/>
        <end position="203"/>
    </location>
</feature>
<dbReference type="GO" id="GO:0016020">
    <property type="term" value="C:membrane"/>
    <property type="evidence" value="ECO:0007669"/>
    <property type="project" value="InterPro"/>
</dbReference>
<keyword evidence="3" id="KW-1185">Reference proteome</keyword>
<dbReference type="InterPro" id="IPR008509">
    <property type="entry name" value="MOT2/MFSD5"/>
</dbReference>
<keyword evidence="1" id="KW-0812">Transmembrane</keyword>
<feature type="transmembrane region" description="Helical" evidence="1">
    <location>
        <begin position="428"/>
        <end position="448"/>
    </location>
</feature>
<feature type="transmembrane region" description="Helical" evidence="1">
    <location>
        <begin position="388"/>
        <end position="408"/>
    </location>
</feature>
<name>A0A8X8CVK3_POPTO</name>
<feature type="transmembrane region" description="Helical" evidence="1">
    <location>
        <begin position="299"/>
        <end position="319"/>
    </location>
</feature>
<protein>
    <recommendedName>
        <fullName evidence="4">Major facilitator superfamily protein</fullName>
    </recommendedName>
</protein>
<keyword evidence="1" id="KW-1133">Transmembrane helix</keyword>
<dbReference type="AlphaFoldDB" id="A0A8X8CVK3"/>
<accession>A0A8X8CVK3</accession>
<keyword evidence="1" id="KW-0472">Membrane</keyword>
<dbReference type="EMBL" id="JAAWWB010000013">
    <property type="protein sequence ID" value="KAG6768159.1"/>
    <property type="molecule type" value="Genomic_DNA"/>
</dbReference>
<dbReference type="PANTHER" id="PTHR23516">
    <property type="entry name" value="SAM (S-ADENOSYL METHIONINE) TRANSPORTER"/>
    <property type="match status" value="1"/>
</dbReference>
<gene>
    <name evidence="2" type="ORF">POTOM_027056</name>
</gene>
<feature type="transmembrane region" description="Helical" evidence="1">
    <location>
        <begin position="215"/>
        <end position="233"/>
    </location>
</feature>
<dbReference type="OrthoDB" id="263957at2759"/>
<feature type="transmembrane region" description="Helical" evidence="1">
    <location>
        <begin position="355"/>
        <end position="376"/>
    </location>
</feature>
<evidence type="ECO:0000313" key="2">
    <source>
        <dbReference type="EMBL" id="KAG6768159.1"/>
    </source>
</evidence>
<comment type="caution">
    <text evidence="2">The sequence shown here is derived from an EMBL/GenBank/DDBJ whole genome shotgun (WGS) entry which is preliminary data.</text>
</comment>
<feature type="transmembrane region" description="Helical" evidence="1">
    <location>
        <begin position="16"/>
        <end position="35"/>
    </location>
</feature>
<feature type="transmembrane region" description="Helical" evidence="1">
    <location>
        <begin position="263"/>
        <end position="284"/>
    </location>
</feature>